<dbReference type="Proteomes" id="UP000814176">
    <property type="component" value="Unassembled WGS sequence"/>
</dbReference>
<name>A0ABQ8K0E5_9APHY</name>
<evidence type="ECO:0000313" key="2">
    <source>
        <dbReference type="Proteomes" id="UP000814176"/>
    </source>
</evidence>
<dbReference type="GeneID" id="71998899"/>
<organism evidence="1 2">
    <name type="scientific">Rhodofomes roseus</name>
    <dbReference type="NCBI Taxonomy" id="34475"/>
    <lineage>
        <taxon>Eukaryota</taxon>
        <taxon>Fungi</taxon>
        <taxon>Dikarya</taxon>
        <taxon>Basidiomycota</taxon>
        <taxon>Agaricomycotina</taxon>
        <taxon>Agaricomycetes</taxon>
        <taxon>Polyporales</taxon>
        <taxon>Rhodofomes</taxon>
    </lineage>
</organism>
<dbReference type="RefSeq" id="XP_047773459.1">
    <property type="nucleotide sequence ID" value="XM_047918167.1"/>
</dbReference>
<dbReference type="SUPFAM" id="SSF52047">
    <property type="entry name" value="RNI-like"/>
    <property type="match status" value="1"/>
</dbReference>
<reference evidence="1 2" key="1">
    <citation type="journal article" date="2021" name="Environ. Microbiol.">
        <title>Gene family expansions and transcriptome signatures uncover fungal adaptations to wood decay.</title>
        <authorList>
            <person name="Hage H."/>
            <person name="Miyauchi S."/>
            <person name="Viragh M."/>
            <person name="Drula E."/>
            <person name="Min B."/>
            <person name="Chaduli D."/>
            <person name="Navarro D."/>
            <person name="Favel A."/>
            <person name="Norest M."/>
            <person name="Lesage-Meessen L."/>
            <person name="Balint B."/>
            <person name="Merenyi Z."/>
            <person name="de Eugenio L."/>
            <person name="Morin E."/>
            <person name="Martinez A.T."/>
            <person name="Baldrian P."/>
            <person name="Stursova M."/>
            <person name="Martinez M.J."/>
            <person name="Novotny C."/>
            <person name="Magnuson J.K."/>
            <person name="Spatafora J.W."/>
            <person name="Maurice S."/>
            <person name="Pangilinan J."/>
            <person name="Andreopoulos W."/>
            <person name="LaButti K."/>
            <person name="Hundley H."/>
            <person name="Na H."/>
            <person name="Kuo A."/>
            <person name="Barry K."/>
            <person name="Lipzen A."/>
            <person name="Henrissat B."/>
            <person name="Riley R."/>
            <person name="Ahrendt S."/>
            <person name="Nagy L.G."/>
            <person name="Grigoriev I.V."/>
            <person name="Martin F."/>
            <person name="Rosso M.N."/>
        </authorList>
    </citation>
    <scope>NUCLEOTIDE SEQUENCE [LARGE SCALE GENOMIC DNA]</scope>
    <source>
        <strain evidence="1 2">CIRM-BRFM 1785</strain>
    </source>
</reference>
<accession>A0ABQ8K0E5</accession>
<proteinExistence type="predicted"/>
<evidence type="ECO:0008006" key="3">
    <source>
        <dbReference type="Google" id="ProtNLM"/>
    </source>
</evidence>
<sequence length="599" mass="66661">MEDFLDGERREQLVAFSIPDTKMDPEHVPAEIWQEIFSLVPCSSDILSIMLASKRFHILALRALHRTVVWRTPTDVISSLPMWEDHPGLHLSVQRLNFSVATPLSYSAPSRGGDFLADEDTFDENGHRHNHLTTAAYSDMVARMLSFKRLTSLTFTKLQLGYRHFELIYNLPVLQTLRIESCGVQLGRFLNVFDPLTLPITDLTMRNLRRLYHEFIGDGTMGDNAYALLNLARAPNLHTLTVDASAEVFKFIFGPGDAVAGPQAGVWVVGQLGPGPGHPPPPHLRRLFIKRKHQVGRPQQQPPQQPPAMVAAPHLPPGMHMWHVGNLQGHIHGHAYGVGDFPEAALFSFLQRCPTLTAYSTYHCATQNAQLPTGVLPNLQDYAGPVGTLLGVVGNGRPIKSLRLTNCTGPEAAAQAERNAARNPGMPNAVGGQREGLPALASVVDLLRDLEGLDVEFAAWDDEIMHAVVGFFPELRTLKITYEIGGPTETALVAMGPELLTRLPHLHTLHLYVRPTLTAAVRSVDYDSDDEVERALRHPLCLFDDTFESFEDELRELVIPWNRYCPALREVQLTAEFKLLRGYEGGRWNLQRIGKGEFA</sequence>
<evidence type="ECO:0000313" key="1">
    <source>
        <dbReference type="EMBL" id="KAH9830107.1"/>
    </source>
</evidence>
<dbReference type="EMBL" id="JADCUA010000033">
    <property type="protein sequence ID" value="KAH9830107.1"/>
    <property type="molecule type" value="Genomic_DNA"/>
</dbReference>
<keyword evidence="2" id="KW-1185">Reference proteome</keyword>
<comment type="caution">
    <text evidence="1">The sequence shown here is derived from an EMBL/GenBank/DDBJ whole genome shotgun (WGS) entry which is preliminary data.</text>
</comment>
<protein>
    <recommendedName>
        <fullName evidence="3">F-box domain-containing protein</fullName>
    </recommendedName>
</protein>
<gene>
    <name evidence="1" type="ORF">C8Q71DRAFT_378384</name>
</gene>